<keyword evidence="2 13" id="KW-0547">Nucleotide-binding</keyword>
<evidence type="ECO:0000313" key="17">
    <source>
        <dbReference type="EMBL" id="KRN77324.1"/>
    </source>
</evidence>
<evidence type="ECO:0000256" key="6">
    <source>
        <dbReference type="ARBA" id="ARBA00022839"/>
    </source>
</evidence>
<dbReference type="PANTHER" id="PTHR11070">
    <property type="entry name" value="UVRD / RECB / PCRA DNA HELICASE FAMILY MEMBER"/>
    <property type="match status" value="1"/>
</dbReference>
<dbReference type="OrthoDB" id="9810135at2"/>
<keyword evidence="1 13" id="KW-0540">Nuclease</keyword>
<dbReference type="InterPro" id="IPR038726">
    <property type="entry name" value="PDDEXK_AddAB-type"/>
</dbReference>
<dbReference type="InterPro" id="IPR014017">
    <property type="entry name" value="DNA_helicase_UvrD-like_C"/>
</dbReference>
<dbReference type="Gene3D" id="3.40.50.300">
    <property type="entry name" value="P-loop containing nucleotide triphosphate hydrolases"/>
    <property type="match status" value="4"/>
</dbReference>
<dbReference type="InterPro" id="IPR014152">
    <property type="entry name" value="AddA"/>
</dbReference>
<dbReference type="Pfam" id="PF12705">
    <property type="entry name" value="PDDEXK_1"/>
    <property type="match status" value="1"/>
</dbReference>
<evidence type="ECO:0000256" key="13">
    <source>
        <dbReference type="HAMAP-Rule" id="MF_01451"/>
    </source>
</evidence>
<dbReference type="GO" id="GO:0000724">
    <property type="term" value="P:double-strand break repair via homologous recombination"/>
    <property type="evidence" value="ECO:0007669"/>
    <property type="project" value="UniProtKB-UniRule"/>
</dbReference>
<organism evidence="17 18">
    <name type="scientific">Weissella minor</name>
    <dbReference type="NCBI Taxonomy" id="1620"/>
    <lineage>
        <taxon>Bacteria</taxon>
        <taxon>Bacillati</taxon>
        <taxon>Bacillota</taxon>
        <taxon>Bacilli</taxon>
        <taxon>Lactobacillales</taxon>
        <taxon>Lactobacillaceae</taxon>
        <taxon>Weissella</taxon>
    </lineage>
</organism>
<dbReference type="Gene3D" id="1.10.486.10">
    <property type="entry name" value="PCRA, domain 4"/>
    <property type="match status" value="1"/>
</dbReference>
<keyword evidence="9 13" id="KW-0234">DNA repair</keyword>
<dbReference type="Pfam" id="PF00580">
    <property type="entry name" value="UvrD-helicase"/>
    <property type="match status" value="1"/>
</dbReference>
<evidence type="ECO:0000256" key="3">
    <source>
        <dbReference type="ARBA" id="ARBA00022763"/>
    </source>
</evidence>
<dbReference type="InterPro" id="IPR011335">
    <property type="entry name" value="Restrct_endonuc-II-like"/>
</dbReference>
<evidence type="ECO:0000256" key="1">
    <source>
        <dbReference type="ARBA" id="ARBA00022722"/>
    </source>
</evidence>
<dbReference type="InterPro" id="IPR000212">
    <property type="entry name" value="DNA_helicase_UvrD/REP"/>
</dbReference>
<dbReference type="AlphaFoldDB" id="A0A0R2JQX7"/>
<evidence type="ECO:0000259" key="15">
    <source>
        <dbReference type="PROSITE" id="PS51198"/>
    </source>
</evidence>
<dbReference type="GO" id="GO:0003690">
    <property type="term" value="F:double-stranded DNA binding"/>
    <property type="evidence" value="ECO:0007669"/>
    <property type="project" value="UniProtKB-UniRule"/>
</dbReference>
<keyword evidence="6 13" id="KW-0269">Exonuclease</keyword>
<dbReference type="EC" id="5.6.2.4" evidence="13"/>
<sequence length="1256" mass="141344">MQFTSSQAAAISHKDKNILVSASAGAGKTRVLVERVLQRLLAGENINEFLIVTFTNAAATEMKERLESAIREAIPETTGAEKQHLLKQLRLINVANISTLHAFAMRLIEQYHYTIDLDPQFRLVDDAENTLIKQEVYQQQLESVYEADEQEPGRPFAEFVSQFKTNAQSDDKLRQAVFTLFNFAMARPDTLDWLDHLPDAYVSADDFAQSEFYQQALLPSMVADLDGMIDLARQAVDGAPDTNDEAPAENRLHNLMDDLSQLEDVQMMLQNPDQPFDAIRQQVLNMQFATFGKNEAGKAPRFTKDSPVKDAWAPIAKERKERNNDVDAWRHQYFVLDSAGTKVAMDGAKKTLLQLVAMTKTFQDAFLAEKLQRKVLDFNDLEHFALAIVQQEAVANELKQQYREVMVDEYQDTNQLQEAILSRIAGPDNTFQVGDIKQSIYKFRQADPTLFGSKLLAYPERDDSEVITLQENFRSQPNVTNFINYIFAQIMSRDLGDVDYAGDAELVAGADYYPDDIAKQANLLVYLQESDAEATDDSTVAVDQQKQFDGTSGQITVLARKIQQIMQDPDYQIFDRKAQAKRRPKYSDITILVPTKNQNLDVLDILGEQNIPVTIEGTENFFQTTEISVMLSLLRIIDNPHQDIPLAAVLHSPLYGLDDNDLAWIRLQNQQDDFYQALETVMQTEAPIAGVDPQSDKVRPVLTQFMHDLESFKRLATQNQIVTLIWQIYNQTGWLDYVGGLPSGAQRQANLHALYQRAASYQKSSFVGLYQFIQYVLELQSQDKDLSAADANTTDDSIHLMTIHHSKGLEFPIVFVLNSTHQMVSLNESTGPILADAKAGVGVDYVDTAHNLSLPTPQRELVKQARKAGAFAEQLRVLYVALTRAEQNLYLVGTYKTVDELNRIWQMSAFGTQWMLPNWVRKNAKSYMDLAGMALMRHPQADVKMQHAFAQVGATFDSTIEQALPEKHAFEFDVEFFNQYSLQNIASHQTEPQAVMEVDLTDQAQAVQDWSQVLNFNYPYEAATRATAYQSISELKRLFEDPDLSQGRQSADVRLSAEGTTGLRFVNDQLDQPQFMQTQTNQVSAAAVGTATHMIMQRADLSAGAPTLAQLQKLLDQLVATASIEAAVAQKVQLAQVASFFTDNALGQQMVAHADSLQREVPFSLLLNANSLYKDYNGNERVLVHGIIDGYFMVGDTVWLFDYKTDHIGKQSASEILPARYSGQLNLYAQALVAQGLPYPRRFIYSFDAKETVELT</sequence>
<protein>
    <recommendedName>
        <fullName evidence="13">ATP-dependent helicase/nuclease subunit A</fullName>
        <ecNumber evidence="13">3.1.-.-</ecNumber>
        <ecNumber evidence="13">5.6.2.4</ecNumber>
    </recommendedName>
    <alternativeName>
        <fullName evidence="13">ATP-dependent helicase/nuclease AddA</fullName>
    </alternativeName>
    <alternativeName>
        <fullName evidence="13">DNA 3'-5' helicase AddA</fullName>
    </alternativeName>
</protein>
<dbReference type="GO" id="GO:0033202">
    <property type="term" value="C:DNA helicase complex"/>
    <property type="evidence" value="ECO:0007669"/>
    <property type="project" value="TreeGrafter"/>
</dbReference>
<dbReference type="PANTHER" id="PTHR11070:SF48">
    <property type="entry name" value="ATP-DEPENDENT HELICASE_NUCLEASE SUBUNIT A"/>
    <property type="match status" value="1"/>
</dbReference>
<keyword evidence="4 13" id="KW-0378">Hydrolase</keyword>
<evidence type="ECO:0000313" key="18">
    <source>
        <dbReference type="Proteomes" id="UP000051673"/>
    </source>
</evidence>
<evidence type="ECO:0000256" key="4">
    <source>
        <dbReference type="ARBA" id="ARBA00022801"/>
    </source>
</evidence>
<feature type="binding site" evidence="14">
    <location>
        <begin position="22"/>
        <end position="29"/>
    </location>
    <ligand>
        <name>ATP</name>
        <dbReference type="ChEBI" id="CHEBI:30616"/>
    </ligand>
</feature>
<dbReference type="PATRIC" id="fig|1620.3.peg.1718"/>
<evidence type="ECO:0000256" key="9">
    <source>
        <dbReference type="ARBA" id="ARBA00023204"/>
    </source>
</evidence>
<evidence type="ECO:0000256" key="7">
    <source>
        <dbReference type="ARBA" id="ARBA00022840"/>
    </source>
</evidence>
<keyword evidence="18" id="KW-1185">Reference proteome</keyword>
<comment type="function">
    <text evidence="13">The heterodimer acts as both an ATP-dependent DNA helicase and an ATP-dependent, dual-direction single-stranded exonuclease. Recognizes the chi site generating a DNA molecule suitable for the initiation of homologous recombination. The AddA nuclease domain is required for chi fragment generation; this subunit has the helicase and 3' -&gt; 5' nuclease activities.</text>
</comment>
<evidence type="ECO:0000256" key="5">
    <source>
        <dbReference type="ARBA" id="ARBA00022806"/>
    </source>
</evidence>
<dbReference type="InterPro" id="IPR011604">
    <property type="entry name" value="PDDEXK-like_dom_sf"/>
</dbReference>
<evidence type="ECO:0000256" key="2">
    <source>
        <dbReference type="ARBA" id="ARBA00022741"/>
    </source>
</evidence>
<comment type="catalytic activity">
    <reaction evidence="11 13">
        <text>Couples ATP hydrolysis with the unwinding of duplex DNA by translocating in the 3'-5' direction.</text>
        <dbReference type="EC" id="5.6.2.4"/>
    </reaction>
</comment>
<keyword evidence="10 13" id="KW-0413">Isomerase</keyword>
<dbReference type="GO" id="GO:0016887">
    <property type="term" value="F:ATP hydrolysis activity"/>
    <property type="evidence" value="ECO:0007669"/>
    <property type="project" value="RHEA"/>
</dbReference>
<dbReference type="NCBIfam" id="TIGR02785">
    <property type="entry name" value="addA_Gpos"/>
    <property type="match status" value="1"/>
</dbReference>
<evidence type="ECO:0000256" key="8">
    <source>
        <dbReference type="ARBA" id="ARBA00023125"/>
    </source>
</evidence>
<keyword evidence="7 13" id="KW-0067">ATP-binding</keyword>
<feature type="domain" description="UvrD-like helicase ATP-binding" evidence="15">
    <location>
        <begin position="1"/>
        <end position="476"/>
    </location>
</feature>
<name>A0A0R2JQX7_9LACO</name>
<keyword evidence="8 13" id="KW-0238">DNA-binding</keyword>
<gene>
    <name evidence="13" type="primary">addA</name>
    <name evidence="17" type="ORF">IV67_GL001681</name>
</gene>
<feature type="domain" description="UvrD-like helicase C-terminal" evidence="16">
    <location>
        <begin position="515"/>
        <end position="808"/>
    </location>
</feature>
<dbReference type="Proteomes" id="UP000051673">
    <property type="component" value="Unassembled WGS sequence"/>
</dbReference>
<proteinExistence type="inferred from homology"/>
<dbReference type="STRING" id="1620.IV67_GL001681"/>
<dbReference type="EC" id="3.1.-.-" evidence="13"/>
<dbReference type="GO" id="GO:0005829">
    <property type="term" value="C:cytosol"/>
    <property type="evidence" value="ECO:0007669"/>
    <property type="project" value="TreeGrafter"/>
</dbReference>
<evidence type="ECO:0000259" key="16">
    <source>
        <dbReference type="PROSITE" id="PS51217"/>
    </source>
</evidence>
<dbReference type="SUPFAM" id="SSF52980">
    <property type="entry name" value="Restriction endonuclease-like"/>
    <property type="match status" value="1"/>
</dbReference>
<dbReference type="InterPro" id="IPR027417">
    <property type="entry name" value="P-loop_NTPase"/>
</dbReference>
<comment type="cofactor">
    <cofactor evidence="13">
        <name>Mg(2+)</name>
        <dbReference type="ChEBI" id="CHEBI:18420"/>
    </cofactor>
</comment>
<dbReference type="PROSITE" id="PS51198">
    <property type="entry name" value="UVRD_HELICASE_ATP_BIND"/>
    <property type="match status" value="1"/>
</dbReference>
<dbReference type="GO" id="GO:0008408">
    <property type="term" value="F:3'-5' exonuclease activity"/>
    <property type="evidence" value="ECO:0007669"/>
    <property type="project" value="UniProtKB-UniRule"/>
</dbReference>
<dbReference type="SUPFAM" id="SSF52540">
    <property type="entry name" value="P-loop containing nucleoside triphosphate hydrolases"/>
    <property type="match status" value="1"/>
</dbReference>
<dbReference type="GO" id="GO:0005524">
    <property type="term" value="F:ATP binding"/>
    <property type="evidence" value="ECO:0007669"/>
    <property type="project" value="UniProtKB-UniRule"/>
</dbReference>
<comment type="catalytic activity">
    <reaction evidence="12 13">
        <text>ATP + H2O = ADP + phosphate + H(+)</text>
        <dbReference type="Rhea" id="RHEA:13065"/>
        <dbReference type="ChEBI" id="CHEBI:15377"/>
        <dbReference type="ChEBI" id="CHEBI:15378"/>
        <dbReference type="ChEBI" id="CHEBI:30616"/>
        <dbReference type="ChEBI" id="CHEBI:43474"/>
        <dbReference type="ChEBI" id="CHEBI:456216"/>
        <dbReference type="EC" id="5.6.2.4"/>
    </reaction>
</comment>
<evidence type="ECO:0000256" key="12">
    <source>
        <dbReference type="ARBA" id="ARBA00048988"/>
    </source>
</evidence>
<dbReference type="Pfam" id="PF13361">
    <property type="entry name" value="UvrD_C"/>
    <property type="match status" value="1"/>
</dbReference>
<reference evidence="17 18" key="1">
    <citation type="journal article" date="2015" name="Genome Announc.">
        <title>Expanding the biotechnology potential of lactobacilli through comparative genomics of 213 strains and associated genera.</title>
        <authorList>
            <person name="Sun Z."/>
            <person name="Harris H.M."/>
            <person name="McCann A."/>
            <person name="Guo C."/>
            <person name="Argimon S."/>
            <person name="Zhang W."/>
            <person name="Yang X."/>
            <person name="Jeffery I.B."/>
            <person name="Cooney J.C."/>
            <person name="Kagawa T.F."/>
            <person name="Liu W."/>
            <person name="Song Y."/>
            <person name="Salvetti E."/>
            <person name="Wrobel A."/>
            <person name="Rasinkangas P."/>
            <person name="Parkhill J."/>
            <person name="Rea M.C."/>
            <person name="O'Sullivan O."/>
            <person name="Ritari J."/>
            <person name="Douillard F.P."/>
            <person name="Paul Ross R."/>
            <person name="Yang R."/>
            <person name="Briner A.E."/>
            <person name="Felis G.E."/>
            <person name="de Vos W.M."/>
            <person name="Barrangou R."/>
            <person name="Klaenhammer T.R."/>
            <person name="Caufield P.W."/>
            <person name="Cui Y."/>
            <person name="Zhang H."/>
            <person name="O'Toole P.W."/>
        </authorList>
    </citation>
    <scope>NUCLEOTIDE SEQUENCE [LARGE SCALE GENOMIC DNA]</scope>
    <source>
        <strain evidence="17 18">DSM 20014</strain>
    </source>
</reference>
<dbReference type="Gene3D" id="3.90.320.10">
    <property type="match status" value="1"/>
</dbReference>
<keyword evidence="5 13" id="KW-0347">Helicase</keyword>
<evidence type="ECO:0000256" key="10">
    <source>
        <dbReference type="ARBA" id="ARBA00023235"/>
    </source>
</evidence>
<evidence type="ECO:0000256" key="14">
    <source>
        <dbReference type="PROSITE-ProRule" id="PRU00560"/>
    </source>
</evidence>
<dbReference type="PROSITE" id="PS51217">
    <property type="entry name" value="UVRD_HELICASE_CTER"/>
    <property type="match status" value="1"/>
</dbReference>
<comment type="caution">
    <text evidence="17">The sequence shown here is derived from an EMBL/GenBank/DDBJ whole genome shotgun (WGS) entry which is preliminary data.</text>
</comment>
<dbReference type="InterPro" id="IPR014016">
    <property type="entry name" value="UvrD-like_ATP-bd"/>
</dbReference>
<dbReference type="RefSeq" id="WP_057786846.1">
    <property type="nucleotide sequence ID" value="NZ_JQCD01000021.1"/>
</dbReference>
<comment type="subunit">
    <text evidence="13">Heterodimer of AddA and AddB/RexB.</text>
</comment>
<dbReference type="HAMAP" id="MF_01451">
    <property type="entry name" value="AddA"/>
    <property type="match status" value="1"/>
</dbReference>
<keyword evidence="3 13" id="KW-0227">DNA damage</keyword>
<comment type="similarity">
    <text evidence="13">Belongs to the helicase family. AddA subfamily.</text>
</comment>
<evidence type="ECO:0000256" key="11">
    <source>
        <dbReference type="ARBA" id="ARBA00034617"/>
    </source>
</evidence>
<dbReference type="GO" id="GO:0043138">
    <property type="term" value="F:3'-5' DNA helicase activity"/>
    <property type="evidence" value="ECO:0007669"/>
    <property type="project" value="UniProtKB-UniRule"/>
</dbReference>
<accession>A0A0R2JQX7</accession>
<dbReference type="EMBL" id="JQCD01000021">
    <property type="protein sequence ID" value="KRN77324.1"/>
    <property type="molecule type" value="Genomic_DNA"/>
</dbReference>